<evidence type="ECO:0000313" key="2">
    <source>
        <dbReference type="EMBL" id="KXJ86209.1"/>
    </source>
</evidence>
<name>A0A136INI1_9PEZI</name>
<feature type="compositionally biased region" description="Low complexity" evidence="1">
    <location>
        <begin position="175"/>
        <end position="193"/>
    </location>
</feature>
<evidence type="ECO:0000313" key="3">
    <source>
        <dbReference type="Proteomes" id="UP000070501"/>
    </source>
</evidence>
<feature type="region of interest" description="Disordered" evidence="1">
    <location>
        <begin position="246"/>
        <end position="274"/>
    </location>
</feature>
<proteinExistence type="predicted"/>
<feature type="region of interest" description="Disordered" evidence="1">
    <location>
        <begin position="150"/>
        <end position="193"/>
    </location>
</feature>
<accession>A0A136INI1</accession>
<organism evidence="2 3">
    <name type="scientific">Microdochium bolleyi</name>
    <dbReference type="NCBI Taxonomy" id="196109"/>
    <lineage>
        <taxon>Eukaryota</taxon>
        <taxon>Fungi</taxon>
        <taxon>Dikarya</taxon>
        <taxon>Ascomycota</taxon>
        <taxon>Pezizomycotina</taxon>
        <taxon>Sordariomycetes</taxon>
        <taxon>Xylariomycetidae</taxon>
        <taxon>Xylariales</taxon>
        <taxon>Microdochiaceae</taxon>
        <taxon>Microdochium</taxon>
    </lineage>
</organism>
<protein>
    <submittedName>
        <fullName evidence="2">Uncharacterized protein</fullName>
    </submittedName>
</protein>
<dbReference type="AlphaFoldDB" id="A0A136INI1"/>
<dbReference type="InParanoid" id="A0A136INI1"/>
<keyword evidence="3" id="KW-1185">Reference proteome</keyword>
<gene>
    <name evidence="2" type="ORF">Micbo1qcDRAFT_237136</name>
</gene>
<dbReference type="Proteomes" id="UP000070501">
    <property type="component" value="Unassembled WGS sequence"/>
</dbReference>
<evidence type="ECO:0000256" key="1">
    <source>
        <dbReference type="SAM" id="MobiDB-lite"/>
    </source>
</evidence>
<feature type="compositionally biased region" description="Basic and acidic residues" evidence="1">
    <location>
        <begin position="58"/>
        <end position="71"/>
    </location>
</feature>
<feature type="region of interest" description="Disordered" evidence="1">
    <location>
        <begin position="40"/>
        <end position="71"/>
    </location>
</feature>
<dbReference type="EMBL" id="KQ964270">
    <property type="protein sequence ID" value="KXJ86209.1"/>
    <property type="molecule type" value="Genomic_DNA"/>
</dbReference>
<sequence length="411" mass="45918">MGFFKRLAAVPLVSPARTREEIAQDHARILEAHLIEQAQKQVRREQRGREKKQQRKQSKGEYRRLKTREPTQELQLQLTSLLEETYQIGLCHPQELSSRGSNSSQGTYASSVDSLSSLLSSSSSSSSNNSEFIHRKLGLLPLEHAYDDVGDEEEEQEQIEHLSSTLVGGSPPIYPSSTSATTATSASSSSVRSAPVPGFTFVSATASHSDGRLKTACSSTCSTLHGRRRVLRERIQAWSARQVYQHQNNRARREANRHGGRRYHSYRAGTYPVGPARETRTTLEIWREERRAAQHRYITNKTSPRRGSEDLAELRRCVGRVCRKVEGTMLEPVAALVARIARGGRGKWTRKQAQLKQRVAREQQERSALRQVREAAPVRPWRQPEALGLGLGLGTVAMSQPAVAPPVFAAD</sequence>
<reference evidence="3" key="1">
    <citation type="submission" date="2016-02" db="EMBL/GenBank/DDBJ databases">
        <title>Draft genome sequence of Microdochium bolleyi, a fungal endophyte of beachgrass.</title>
        <authorList>
            <consortium name="DOE Joint Genome Institute"/>
            <person name="David A.S."/>
            <person name="May G."/>
            <person name="Haridas S."/>
            <person name="Lim J."/>
            <person name="Wang M."/>
            <person name="Labutti K."/>
            <person name="Lipzen A."/>
            <person name="Barry K."/>
            <person name="Grigoriev I.V."/>
        </authorList>
    </citation>
    <scope>NUCLEOTIDE SEQUENCE [LARGE SCALE GENOMIC DNA]</scope>
    <source>
        <strain evidence="3">J235TASD1</strain>
    </source>
</reference>